<dbReference type="KEGG" id="sur:STAUR_7217"/>
<evidence type="ECO:0000313" key="3">
    <source>
        <dbReference type="EMBL" id="ADO74973.1"/>
    </source>
</evidence>
<evidence type="ECO:0000256" key="1">
    <source>
        <dbReference type="SAM" id="MobiDB-lite"/>
    </source>
</evidence>
<feature type="region of interest" description="Disordered" evidence="1">
    <location>
        <begin position="31"/>
        <end position="66"/>
    </location>
</feature>
<evidence type="ECO:0000313" key="6">
    <source>
        <dbReference type="Proteomes" id="UP000032702"/>
    </source>
</evidence>
<keyword evidence="2" id="KW-0732">Signal</keyword>
<dbReference type="Gene3D" id="2.40.160.10">
    <property type="entry name" value="Porin"/>
    <property type="match status" value="1"/>
</dbReference>
<evidence type="ECO:0000256" key="2">
    <source>
        <dbReference type="SAM" id="SignalP"/>
    </source>
</evidence>
<reference evidence="4 6" key="1">
    <citation type="submission" date="2006-04" db="EMBL/GenBank/DDBJ databases">
        <authorList>
            <person name="Nierman W.C."/>
        </authorList>
    </citation>
    <scope>NUCLEOTIDE SEQUENCE [LARGE SCALE GENOMIC DNA]</scope>
    <source>
        <strain evidence="4 6">DW4/3-1</strain>
    </source>
</reference>
<sequence length="437" mass="48143">MLPVHTVLWCRVGLWLLPLWMLHAAPALAQDDTPPATDEQAQASAPPTAPGDPAADPAPKSPEKSLEELLQEEVAPASVGSFGYRLRRYGITPYVHGVITTDLWQWERRRGNVPHHNSFELRDANLYFGADIFDLIVPEVFLEFEPSFTSYEFNTGIRLRYAQLDLRIHKELLVLRAGLFLVPFGTYNTVTLPAFINKLPERPTVFREVIPSPWQEVGVQLTGSWQWAPGRALSYAVFITNGMEQFNGNNPLDPNDDGVDEGGSIAFFTPSYADIHNTTKSFGARLSAELAEGLSVGASGYTGAYTYDGARRLSLVGADATFVRGPLTLELEAALAHQQIQGGALDKWGYAAVASYRVNAQFEPLVALDQAKIGTLPAPFDGQSFAENGHSYWGGFIFLPFPEQIPTALTKAVYRITFPSQDKPTQHVFTLQLTVGF</sequence>
<feature type="signal peptide" evidence="2">
    <location>
        <begin position="1"/>
        <end position="29"/>
    </location>
</feature>
<dbReference type="RefSeq" id="WP_002616648.1">
    <property type="nucleotide sequence ID" value="NC_014623.1"/>
</dbReference>
<proteinExistence type="predicted"/>
<dbReference type="EMBL" id="CP002271">
    <property type="protein sequence ID" value="ADO74973.1"/>
    <property type="molecule type" value="Genomic_DNA"/>
</dbReference>
<feature type="compositionally biased region" description="Low complexity" evidence="1">
    <location>
        <begin position="43"/>
        <end position="58"/>
    </location>
</feature>
<dbReference type="Proteomes" id="UP000032702">
    <property type="component" value="Unassembled WGS sequence"/>
</dbReference>
<accession>Q08V65</accession>
<feature type="chain" id="PRO_5010840092" description="Porin" evidence="2">
    <location>
        <begin position="30"/>
        <end position="437"/>
    </location>
</feature>
<name>Q08V65_STIAD</name>
<dbReference type="Proteomes" id="UP000001351">
    <property type="component" value="Chromosome"/>
</dbReference>
<evidence type="ECO:0008006" key="7">
    <source>
        <dbReference type="Google" id="ProtNLM"/>
    </source>
</evidence>
<reference evidence="3 5" key="2">
    <citation type="journal article" date="2011" name="Mol. Biol. Evol.">
        <title>Comparative genomic analysis of fruiting body formation in Myxococcales.</title>
        <authorList>
            <person name="Huntley S."/>
            <person name="Hamann N."/>
            <person name="Wegener-Feldbrugge S."/>
            <person name="Treuner-Lange A."/>
            <person name="Kube M."/>
            <person name="Reinhardt R."/>
            <person name="Klages S."/>
            <person name="Muller R."/>
            <person name="Ronning C.M."/>
            <person name="Nierman W.C."/>
            <person name="Sogaard-Andersen L."/>
        </authorList>
    </citation>
    <scope>NUCLEOTIDE SEQUENCE [LARGE SCALE GENOMIC DNA]</scope>
    <source>
        <strain evidence="3 5">DW4/3-1</strain>
    </source>
</reference>
<keyword evidence="5" id="KW-1185">Reference proteome</keyword>
<dbReference type="OrthoDB" id="9768080at2"/>
<dbReference type="AlphaFoldDB" id="Q08V65"/>
<dbReference type="InterPro" id="IPR023614">
    <property type="entry name" value="Porin_dom_sf"/>
</dbReference>
<organism evidence="4 6">
    <name type="scientific">Stigmatella aurantiaca (strain DW4/3-1)</name>
    <dbReference type="NCBI Taxonomy" id="378806"/>
    <lineage>
        <taxon>Bacteria</taxon>
        <taxon>Pseudomonadati</taxon>
        <taxon>Myxococcota</taxon>
        <taxon>Myxococcia</taxon>
        <taxon>Myxococcales</taxon>
        <taxon>Cystobacterineae</taxon>
        <taxon>Archangiaceae</taxon>
        <taxon>Stigmatella</taxon>
    </lineage>
</organism>
<dbReference type="EMBL" id="AAMD01000120">
    <property type="protein sequence ID" value="EAU64365.1"/>
    <property type="molecule type" value="Genomic_DNA"/>
</dbReference>
<protein>
    <recommendedName>
        <fullName evidence="7">Porin</fullName>
    </recommendedName>
</protein>
<evidence type="ECO:0000313" key="4">
    <source>
        <dbReference type="EMBL" id="EAU64365.1"/>
    </source>
</evidence>
<gene>
    <name evidence="3" type="ordered locus">STAUR_7217</name>
    <name evidence="4" type="ORF">STIAU_5937</name>
</gene>
<dbReference type="STRING" id="378806.STAUR_7217"/>
<dbReference type="SUPFAM" id="SSF56935">
    <property type="entry name" value="Porins"/>
    <property type="match status" value="1"/>
</dbReference>
<evidence type="ECO:0000313" key="5">
    <source>
        <dbReference type="Proteomes" id="UP000001351"/>
    </source>
</evidence>
<dbReference type="HOGENOM" id="CLU_626863_0_0_7"/>